<dbReference type="GO" id="GO:0020037">
    <property type="term" value="F:heme binding"/>
    <property type="evidence" value="ECO:0007669"/>
    <property type="project" value="InterPro"/>
</dbReference>
<dbReference type="InterPro" id="IPR006314">
    <property type="entry name" value="Dyp_peroxidase"/>
</dbReference>
<keyword evidence="6" id="KW-0408">Iron</keyword>
<keyword evidence="2" id="KW-0575">Peroxidase</keyword>
<keyword evidence="4" id="KW-0479">Metal-binding</keyword>
<dbReference type="PROSITE" id="PS51404">
    <property type="entry name" value="DYP_PEROXIDASE"/>
    <property type="match status" value="1"/>
</dbReference>
<keyword evidence="3" id="KW-0349">Heme</keyword>
<evidence type="ECO:0000256" key="4">
    <source>
        <dbReference type="ARBA" id="ARBA00022723"/>
    </source>
</evidence>
<dbReference type="GO" id="GO:0004601">
    <property type="term" value="F:peroxidase activity"/>
    <property type="evidence" value="ECO:0007669"/>
    <property type="project" value="UniProtKB-KW"/>
</dbReference>
<evidence type="ECO:0000256" key="5">
    <source>
        <dbReference type="ARBA" id="ARBA00023002"/>
    </source>
</evidence>
<comment type="caution">
    <text evidence="9">The sequence shown here is derived from an EMBL/GenBank/DDBJ whole genome shotgun (WGS) entry which is preliminary data.</text>
</comment>
<dbReference type="AlphaFoldDB" id="A0A8H7HMF5"/>
<gene>
    <name evidence="9" type="ORF">RHS03_06802</name>
</gene>
<feature type="domain" description="DyP dimeric alpha+beta barrel" evidence="8">
    <location>
        <begin position="10"/>
        <end position="183"/>
    </location>
</feature>
<evidence type="ECO:0000256" key="6">
    <source>
        <dbReference type="ARBA" id="ARBA00023004"/>
    </source>
</evidence>
<dbReference type="SUPFAM" id="SSF54909">
    <property type="entry name" value="Dimeric alpha+beta barrel"/>
    <property type="match status" value="1"/>
</dbReference>
<dbReference type="PANTHER" id="PTHR30521:SF4">
    <property type="entry name" value="DEFERROCHELATASE"/>
    <property type="match status" value="1"/>
</dbReference>
<accession>A0A8H7HMF5</accession>
<dbReference type="OrthoDB" id="3207336at2759"/>
<organism evidence="9 10">
    <name type="scientific">Rhizoctonia solani</name>
    <dbReference type="NCBI Taxonomy" id="456999"/>
    <lineage>
        <taxon>Eukaryota</taxon>
        <taxon>Fungi</taxon>
        <taxon>Dikarya</taxon>
        <taxon>Basidiomycota</taxon>
        <taxon>Agaricomycotina</taxon>
        <taxon>Agaricomycetes</taxon>
        <taxon>Cantharellales</taxon>
        <taxon>Ceratobasidiaceae</taxon>
        <taxon>Rhizoctonia</taxon>
    </lineage>
</organism>
<dbReference type="GO" id="GO:0046872">
    <property type="term" value="F:metal ion binding"/>
    <property type="evidence" value="ECO:0007669"/>
    <property type="project" value="UniProtKB-KW"/>
</dbReference>
<comment type="cofactor">
    <cofactor evidence="1">
        <name>heme b</name>
        <dbReference type="ChEBI" id="CHEBI:60344"/>
    </cofactor>
</comment>
<evidence type="ECO:0000256" key="2">
    <source>
        <dbReference type="ARBA" id="ARBA00022559"/>
    </source>
</evidence>
<dbReference type="InterPro" id="IPR011008">
    <property type="entry name" value="Dimeric_a/b-barrel"/>
</dbReference>
<evidence type="ECO:0000259" key="8">
    <source>
        <dbReference type="Pfam" id="PF21105"/>
    </source>
</evidence>
<dbReference type="Proteomes" id="UP000602905">
    <property type="component" value="Unassembled WGS sequence"/>
</dbReference>
<sequence length="434" mass="48104">MSVNQIPPKDIQGDILDRLPKDCEHFLLFSIKDAAKFRESLRGLLAPDKGIGSAADVKDVRNKFSTWNKANGRMEHSFYNIGFSKDGIDLLGLKHEDLNDEHFNKGQLEDAKILGDPMVRKSGQELPDWEDEFLKVALNEQHPIHGIILVAGNEKNVKEHSAEIRKALEEQGAASIVYFLEGAVLPGERRKNEHFGWRDGISQPFVEGYTTDKHQTGQTKIPPGVLIVGAKGDLRASSRPEWARGGSFMVFRKLQQFVPEFKQFLVDAAIKEGVIGHENQANAAKLLGSRLFGRWPSGTPLEKQPAEDRGVPEDELNSFDYKNVKSPNCPFAAHIRKTNPRNGLPGNSTVNSSIVRAGIPYGEEWANNPEFPPTPSHEIVPGFDGIIGQNNKPGDARARNGIDGLEISKDFVHPRAGCYFFVPSIPALHEHFSG</sequence>
<feature type="non-terminal residue" evidence="9">
    <location>
        <position position="1"/>
    </location>
</feature>
<dbReference type="InterPro" id="IPR049509">
    <property type="entry name" value="DyP_N"/>
</dbReference>
<dbReference type="NCBIfam" id="TIGR01413">
    <property type="entry name" value="Dyp_perox_fam"/>
    <property type="match status" value="1"/>
</dbReference>
<evidence type="ECO:0000256" key="1">
    <source>
        <dbReference type="ARBA" id="ARBA00001970"/>
    </source>
</evidence>
<comment type="similarity">
    <text evidence="7">Belongs to the DyP-type peroxidase family.</text>
</comment>
<evidence type="ECO:0000313" key="9">
    <source>
        <dbReference type="EMBL" id="KAF8699829.1"/>
    </source>
</evidence>
<evidence type="ECO:0000256" key="3">
    <source>
        <dbReference type="ARBA" id="ARBA00022617"/>
    </source>
</evidence>
<dbReference type="GO" id="GO:0005829">
    <property type="term" value="C:cytosol"/>
    <property type="evidence" value="ECO:0007669"/>
    <property type="project" value="TreeGrafter"/>
</dbReference>
<proteinExistence type="inferred from homology"/>
<reference evidence="9" key="1">
    <citation type="submission" date="2020-09" db="EMBL/GenBank/DDBJ databases">
        <title>Comparative genome analyses of four rice-infecting Rhizoctonia solani isolates reveal extensive enrichment of homogalacturonan modification genes.</title>
        <authorList>
            <person name="Lee D.-Y."/>
            <person name="Jeon J."/>
            <person name="Kim K.-T."/>
            <person name="Cheong K."/>
            <person name="Song H."/>
            <person name="Choi G."/>
            <person name="Ko J."/>
            <person name="Opiyo S.O."/>
            <person name="Zuo S."/>
            <person name="Madhav S."/>
            <person name="Lee Y.-H."/>
            <person name="Wang G.-L."/>
        </authorList>
    </citation>
    <scope>NUCLEOTIDE SEQUENCE</scope>
    <source>
        <strain evidence="9">AG1-IA WGL</strain>
    </source>
</reference>
<dbReference type="PANTHER" id="PTHR30521">
    <property type="entry name" value="DEFERROCHELATASE/PEROXIDASE"/>
    <property type="match status" value="1"/>
</dbReference>
<protein>
    <recommendedName>
        <fullName evidence="8">DyP dimeric alpha+beta barrel domain-containing protein</fullName>
    </recommendedName>
</protein>
<name>A0A8H7HMF5_9AGAM</name>
<keyword evidence="5" id="KW-0560">Oxidoreductase</keyword>
<evidence type="ECO:0000256" key="7">
    <source>
        <dbReference type="ARBA" id="ARBA00025737"/>
    </source>
</evidence>
<evidence type="ECO:0000313" key="10">
    <source>
        <dbReference type="Proteomes" id="UP000602905"/>
    </source>
</evidence>
<dbReference type="EMBL" id="JACYCD010000236">
    <property type="protein sequence ID" value="KAF8699829.1"/>
    <property type="molecule type" value="Genomic_DNA"/>
</dbReference>
<dbReference type="Pfam" id="PF21105">
    <property type="entry name" value="DyP_N"/>
    <property type="match status" value="1"/>
</dbReference>